<reference evidence="2 3" key="1">
    <citation type="submission" date="2012-04" db="EMBL/GenBank/DDBJ databases">
        <authorList>
            <person name="Genoscope - CEA"/>
        </authorList>
    </citation>
    <scope>NUCLEOTIDE SEQUENCE [LARGE SCALE GENOMIC DNA]</scope>
    <source>
        <strain evidence="2 3">9443</strain>
    </source>
</reference>
<protein>
    <submittedName>
        <fullName evidence="2">Uncharacterized protein</fullName>
    </submittedName>
</protein>
<evidence type="ECO:0000256" key="1">
    <source>
        <dbReference type="SAM" id="MobiDB-lite"/>
    </source>
</evidence>
<proteinExistence type="predicted"/>
<dbReference type="EMBL" id="CAIJ01000399">
    <property type="protein sequence ID" value="CCI03407.1"/>
    <property type="molecule type" value="Genomic_DNA"/>
</dbReference>
<feature type="region of interest" description="Disordered" evidence="1">
    <location>
        <begin position="29"/>
        <end position="56"/>
    </location>
</feature>
<name>I4G646_MICAE</name>
<accession>I4G646</accession>
<feature type="compositionally biased region" description="Polar residues" evidence="1">
    <location>
        <begin position="34"/>
        <end position="56"/>
    </location>
</feature>
<dbReference type="Proteomes" id="UP000003480">
    <property type="component" value="Unassembled WGS sequence"/>
</dbReference>
<dbReference type="HOGENOM" id="CLU_3009195_0_0_3"/>
<evidence type="ECO:0000313" key="3">
    <source>
        <dbReference type="Proteomes" id="UP000003480"/>
    </source>
</evidence>
<dbReference type="AlphaFoldDB" id="I4G646"/>
<gene>
    <name evidence="2" type="ORF">MICAC_4580013</name>
</gene>
<evidence type="ECO:0000313" key="2">
    <source>
        <dbReference type="EMBL" id="CCI03407.1"/>
    </source>
</evidence>
<organism evidence="2 3">
    <name type="scientific">Microcystis aeruginosa PCC 9443</name>
    <dbReference type="NCBI Taxonomy" id="1160281"/>
    <lineage>
        <taxon>Bacteria</taxon>
        <taxon>Bacillati</taxon>
        <taxon>Cyanobacteriota</taxon>
        <taxon>Cyanophyceae</taxon>
        <taxon>Oscillatoriophycideae</taxon>
        <taxon>Chroococcales</taxon>
        <taxon>Microcystaceae</taxon>
        <taxon>Microcystis</taxon>
    </lineage>
</organism>
<comment type="caution">
    <text evidence="2">The sequence shown here is derived from an EMBL/GenBank/DDBJ whole genome shotgun (WGS) entry which is preliminary data.</text>
</comment>
<sequence length="56" mass="6252">MVKPFLNKAFDLLKPDVHAAKIGLRPSKTLHYPSLSTQTGTKKRGQQSLKRPTTGY</sequence>